<keyword evidence="2" id="KW-1185">Reference proteome</keyword>
<accession>A0ABN7WDU9</accession>
<comment type="caution">
    <text evidence="1">The sequence shown here is derived from an EMBL/GenBank/DDBJ whole genome shotgun (WGS) entry which is preliminary data.</text>
</comment>
<feature type="non-terminal residue" evidence="1">
    <location>
        <position position="60"/>
    </location>
</feature>
<evidence type="ECO:0000313" key="2">
    <source>
        <dbReference type="Proteomes" id="UP000789901"/>
    </source>
</evidence>
<reference evidence="1 2" key="1">
    <citation type="submission" date="2021-06" db="EMBL/GenBank/DDBJ databases">
        <authorList>
            <person name="Kallberg Y."/>
            <person name="Tangrot J."/>
            <person name="Rosling A."/>
        </authorList>
    </citation>
    <scope>NUCLEOTIDE SEQUENCE [LARGE SCALE GENOMIC DNA]</scope>
    <source>
        <strain evidence="1 2">120-4 pot B 10/14</strain>
    </source>
</reference>
<dbReference type="Proteomes" id="UP000789901">
    <property type="component" value="Unassembled WGS sequence"/>
</dbReference>
<gene>
    <name evidence="1" type="ORF">GMARGA_LOCUS29798</name>
</gene>
<organism evidence="1 2">
    <name type="scientific">Gigaspora margarita</name>
    <dbReference type="NCBI Taxonomy" id="4874"/>
    <lineage>
        <taxon>Eukaryota</taxon>
        <taxon>Fungi</taxon>
        <taxon>Fungi incertae sedis</taxon>
        <taxon>Mucoromycota</taxon>
        <taxon>Glomeromycotina</taxon>
        <taxon>Glomeromycetes</taxon>
        <taxon>Diversisporales</taxon>
        <taxon>Gigasporaceae</taxon>
        <taxon>Gigaspora</taxon>
    </lineage>
</organism>
<protein>
    <submittedName>
        <fullName evidence="1">13661_t:CDS:1</fullName>
    </submittedName>
</protein>
<sequence length="60" mass="6455">MAYGNLDLETQHSKKSNFGAYQTMALAFKALGIVFGDIGAAPMFVFPGIFTGPPSEEDVR</sequence>
<proteinExistence type="predicted"/>
<evidence type="ECO:0000313" key="1">
    <source>
        <dbReference type="EMBL" id="CAG8828768.1"/>
    </source>
</evidence>
<name>A0ABN7WDU9_GIGMA</name>
<dbReference type="EMBL" id="CAJVQB010040753">
    <property type="protein sequence ID" value="CAG8828768.1"/>
    <property type="molecule type" value="Genomic_DNA"/>
</dbReference>